<keyword evidence="4" id="KW-0540">Nuclease</keyword>
<dbReference type="InParanoid" id="A0A6P7FFK9"/>
<dbReference type="PANTHER" id="PTHR22930:SF269">
    <property type="entry name" value="NUCLEASE HARBI1-LIKE PROTEIN"/>
    <property type="match status" value="1"/>
</dbReference>
<dbReference type="Pfam" id="PF13359">
    <property type="entry name" value="DDE_Tnp_4"/>
    <property type="match status" value="1"/>
</dbReference>
<keyword evidence="6" id="KW-0378">Hydrolase</keyword>
<comment type="subcellular location">
    <subcellularLocation>
        <location evidence="2">Nucleus</location>
    </subcellularLocation>
</comment>
<dbReference type="PANTHER" id="PTHR22930">
    <property type="match status" value="1"/>
</dbReference>
<dbReference type="OrthoDB" id="8185584at2759"/>
<dbReference type="GO" id="GO:0046872">
    <property type="term" value="F:metal ion binding"/>
    <property type="evidence" value="ECO:0007669"/>
    <property type="project" value="UniProtKB-KW"/>
</dbReference>
<reference evidence="9" key="1">
    <citation type="submission" date="2025-08" db="UniProtKB">
        <authorList>
            <consortium name="RefSeq"/>
        </authorList>
    </citation>
    <scope>IDENTIFICATION</scope>
    <source>
        <tissue evidence="9">Whole insect</tissue>
    </source>
</reference>
<evidence type="ECO:0000256" key="6">
    <source>
        <dbReference type="ARBA" id="ARBA00022801"/>
    </source>
</evidence>
<proteinExistence type="inferred from homology"/>
<name>A0A6P7FFK9_DIAVI</name>
<accession>A0A6P7FFK9</accession>
<dbReference type="AlphaFoldDB" id="A0A6P7FFK9"/>
<dbReference type="KEGG" id="dvv:114327552"/>
<feature type="domain" description="DDE Tnp4" evidence="8">
    <location>
        <begin position="177"/>
        <end position="341"/>
    </location>
</feature>
<dbReference type="GO" id="GO:0016787">
    <property type="term" value="F:hydrolase activity"/>
    <property type="evidence" value="ECO:0007669"/>
    <property type="project" value="UniProtKB-KW"/>
</dbReference>
<evidence type="ECO:0000256" key="7">
    <source>
        <dbReference type="ARBA" id="ARBA00023242"/>
    </source>
</evidence>
<dbReference type="InterPro" id="IPR027806">
    <property type="entry name" value="HARBI1_dom"/>
</dbReference>
<gene>
    <name evidence="9" type="primary">LOC114327552</name>
</gene>
<evidence type="ECO:0000313" key="9">
    <source>
        <dbReference type="RefSeq" id="XP_028132028.1"/>
    </source>
</evidence>
<evidence type="ECO:0000259" key="8">
    <source>
        <dbReference type="Pfam" id="PF13359"/>
    </source>
</evidence>
<keyword evidence="7" id="KW-0539">Nucleus</keyword>
<dbReference type="FunCoup" id="A0A6P7FFK9">
    <property type="interactions" value="1"/>
</dbReference>
<dbReference type="InterPro" id="IPR045249">
    <property type="entry name" value="HARBI1-like"/>
</dbReference>
<dbReference type="GO" id="GO:0005634">
    <property type="term" value="C:nucleus"/>
    <property type="evidence" value="ECO:0007669"/>
    <property type="project" value="UniProtKB-SubCell"/>
</dbReference>
<comment type="similarity">
    <text evidence="3">Belongs to the HARBI1 family.</text>
</comment>
<sequence>MMDKKILLLSAASIATFLLIQTSKKKRQRSMWSRAWLQKRQEGRGVLSMVETELKDSDSEKYRQFLRMCEPQFDELLELIREDITKRDTILRKSISAEYRLALTLRFLASGESYRSLMFSTRIHESTISIIVPEVCQVIYNKLKDEYMKMPQTVNEWQQVANAFENLWQFPMCLGAIDGKHINFRAPRSSGSYYYNYKGQFSIVLMAVANAEYKFLYINVGVNGRMSDGGVFRESSLKKAMERNLLNFPPDQNLPRSNSGVPYVFVCDDAFPLSERIMKPYPSRNLSNDKRIFNYRLSRARRVIENAFGIMSNRFRVLLSTINLGPDKVETITLACCVLHNFLISKNSSYAESETESINPRLNNLNQLQGGNRPAEMALSVRDKFKNYFMNEGSVPWQNKCLT</sequence>
<protein>
    <submittedName>
        <fullName evidence="9">Protein ALP1-like</fullName>
    </submittedName>
</protein>
<comment type="cofactor">
    <cofactor evidence="1">
        <name>a divalent metal cation</name>
        <dbReference type="ChEBI" id="CHEBI:60240"/>
    </cofactor>
</comment>
<evidence type="ECO:0000256" key="4">
    <source>
        <dbReference type="ARBA" id="ARBA00022722"/>
    </source>
</evidence>
<evidence type="ECO:0000256" key="2">
    <source>
        <dbReference type="ARBA" id="ARBA00004123"/>
    </source>
</evidence>
<keyword evidence="5" id="KW-0479">Metal-binding</keyword>
<dbReference type="GO" id="GO:0004518">
    <property type="term" value="F:nuclease activity"/>
    <property type="evidence" value="ECO:0007669"/>
    <property type="project" value="UniProtKB-KW"/>
</dbReference>
<evidence type="ECO:0000256" key="3">
    <source>
        <dbReference type="ARBA" id="ARBA00006958"/>
    </source>
</evidence>
<dbReference type="RefSeq" id="XP_028132028.1">
    <property type="nucleotide sequence ID" value="XM_028276227.1"/>
</dbReference>
<evidence type="ECO:0000256" key="1">
    <source>
        <dbReference type="ARBA" id="ARBA00001968"/>
    </source>
</evidence>
<organism evidence="9">
    <name type="scientific">Diabrotica virgifera virgifera</name>
    <name type="common">western corn rootworm</name>
    <dbReference type="NCBI Taxonomy" id="50390"/>
    <lineage>
        <taxon>Eukaryota</taxon>
        <taxon>Metazoa</taxon>
        <taxon>Ecdysozoa</taxon>
        <taxon>Arthropoda</taxon>
        <taxon>Hexapoda</taxon>
        <taxon>Insecta</taxon>
        <taxon>Pterygota</taxon>
        <taxon>Neoptera</taxon>
        <taxon>Endopterygota</taxon>
        <taxon>Coleoptera</taxon>
        <taxon>Polyphaga</taxon>
        <taxon>Cucujiformia</taxon>
        <taxon>Chrysomeloidea</taxon>
        <taxon>Chrysomelidae</taxon>
        <taxon>Galerucinae</taxon>
        <taxon>Diabroticina</taxon>
        <taxon>Diabroticites</taxon>
        <taxon>Diabrotica</taxon>
    </lineage>
</organism>
<evidence type="ECO:0000256" key="5">
    <source>
        <dbReference type="ARBA" id="ARBA00022723"/>
    </source>
</evidence>